<dbReference type="InterPro" id="IPR039301">
    <property type="entry name" value="Sip5/DA2"/>
</dbReference>
<name>A0A6B2LGW2_9EUKA</name>
<sequence>MGNNIIFKKDLLDAKLLKPNGIYSMDKIKWDLKTMKKLVVDKKVAPFHPGEDAPKSELYEECPICMFYYPGGLNRARCCKKPICTECYFSIRPPSPLSVCCPFCQQPNFITSFTGPLSIEERKKIEEEDAKVKALEEKMRLEEIEKDLKRKEEKLKASSPALPLNTGKEVEALKDDLPPLADEFKDDLDVGIMEGIDPSKLNPEELEELMLNEAIRLSLVSSEAM</sequence>
<proteinExistence type="predicted"/>
<dbReference type="PANTHER" id="PTHR31315">
    <property type="entry name" value="PROTEIN SIP5"/>
    <property type="match status" value="1"/>
</dbReference>
<dbReference type="PANTHER" id="PTHR31315:SF1">
    <property type="entry name" value="PROTEIN SIP5"/>
    <property type="match status" value="1"/>
</dbReference>
<feature type="coiled-coil region" evidence="1">
    <location>
        <begin position="118"/>
        <end position="158"/>
    </location>
</feature>
<dbReference type="AlphaFoldDB" id="A0A6B2LGW2"/>
<evidence type="ECO:0000256" key="1">
    <source>
        <dbReference type="SAM" id="Coils"/>
    </source>
</evidence>
<organism evidence="2">
    <name type="scientific">Arcella intermedia</name>
    <dbReference type="NCBI Taxonomy" id="1963864"/>
    <lineage>
        <taxon>Eukaryota</taxon>
        <taxon>Amoebozoa</taxon>
        <taxon>Tubulinea</taxon>
        <taxon>Elardia</taxon>
        <taxon>Arcellinida</taxon>
        <taxon>Sphaerothecina</taxon>
        <taxon>Arcellidae</taxon>
        <taxon>Arcella</taxon>
    </lineage>
</organism>
<accession>A0A6B2LGW2</accession>
<reference evidence="2" key="1">
    <citation type="journal article" date="2020" name="J. Eukaryot. Microbiol.">
        <title>De novo Sequencing, Assembly and Annotation of the Transcriptome for the Free-Living Testate Amoeba Arcella intermedia.</title>
        <authorList>
            <person name="Ribeiro G.M."/>
            <person name="Porfirio-Sousa A.L."/>
            <person name="Maurer-Alcala X.X."/>
            <person name="Katz L.A."/>
            <person name="Lahr D.J.G."/>
        </authorList>
    </citation>
    <scope>NUCLEOTIDE SEQUENCE</scope>
</reference>
<evidence type="ECO:0008006" key="3">
    <source>
        <dbReference type="Google" id="ProtNLM"/>
    </source>
</evidence>
<dbReference type="GO" id="GO:0005737">
    <property type="term" value="C:cytoplasm"/>
    <property type="evidence" value="ECO:0007669"/>
    <property type="project" value="TreeGrafter"/>
</dbReference>
<keyword evidence="1" id="KW-0175">Coiled coil</keyword>
<protein>
    <recommendedName>
        <fullName evidence="3">RING-type domain-containing protein</fullName>
    </recommendedName>
</protein>
<evidence type="ECO:0000313" key="2">
    <source>
        <dbReference type="EMBL" id="NDV36312.1"/>
    </source>
</evidence>
<dbReference type="EMBL" id="GIBP01007343">
    <property type="protein sequence ID" value="NDV36312.1"/>
    <property type="molecule type" value="Transcribed_RNA"/>
</dbReference>